<organism evidence="2 3">
    <name type="scientific">Mycolicibacterium neoaurum</name>
    <name type="common">Mycobacterium neoaurum</name>
    <dbReference type="NCBI Taxonomy" id="1795"/>
    <lineage>
        <taxon>Bacteria</taxon>
        <taxon>Bacillati</taxon>
        <taxon>Actinomycetota</taxon>
        <taxon>Actinomycetes</taxon>
        <taxon>Mycobacteriales</taxon>
        <taxon>Mycobacteriaceae</taxon>
        <taxon>Mycolicibacterium</taxon>
    </lineage>
</organism>
<dbReference type="InterPro" id="IPR002123">
    <property type="entry name" value="Plipid/glycerol_acylTrfase"/>
</dbReference>
<keyword evidence="2" id="KW-0012">Acyltransferase</keyword>
<proteinExistence type="predicted"/>
<sequence length="281" mass="30806">MTDTANLMNQPGRIRALRRAVETVADGAAPLVDLCRPFVDGLEHLPRDGRFLLVGNHTQSGTEAFLIPYVVRRELGTLVRPLTDRAFSRMPAPAADLLAACGATVGAPESARELMRHDQPILVFPGGGREIGKFKGEENTLNWRGRAGFARIAAEHDYPIVPAGLIGGDDVYRSFTTRDGAWGRFSASLSNRLAGKPDMAMPLVRGIGPTMVPRPQRMYLRFAEPIDPTRPAGVAADEWADTVKARTQRSLEAVLAQLLEIRGTDPYRHLKPLAWRDAIQP</sequence>
<dbReference type="SUPFAM" id="SSF69593">
    <property type="entry name" value="Glycerol-3-phosphate (1)-acyltransferase"/>
    <property type="match status" value="1"/>
</dbReference>
<accession>A0AAV2WSN8</accession>
<evidence type="ECO:0000313" key="3">
    <source>
        <dbReference type="Proteomes" id="UP000028864"/>
    </source>
</evidence>
<evidence type="ECO:0000313" key="2">
    <source>
        <dbReference type="EMBL" id="CDQ47235.1"/>
    </source>
</evidence>
<evidence type="ECO:0000259" key="1">
    <source>
        <dbReference type="SMART" id="SM00563"/>
    </source>
</evidence>
<dbReference type="EMBL" id="LK021343">
    <property type="protein sequence ID" value="CDQ47235.1"/>
    <property type="molecule type" value="Genomic_DNA"/>
</dbReference>
<gene>
    <name evidence="2" type="ORF">BN1047_05153</name>
</gene>
<name>A0AAV2WSN8_MYCNE</name>
<dbReference type="GO" id="GO:0016746">
    <property type="term" value="F:acyltransferase activity"/>
    <property type="evidence" value="ECO:0007669"/>
    <property type="project" value="UniProtKB-KW"/>
</dbReference>
<dbReference type="Pfam" id="PF01553">
    <property type="entry name" value="Acyltransferase"/>
    <property type="match status" value="1"/>
</dbReference>
<dbReference type="AlphaFoldDB" id="A0AAV2WSN8"/>
<keyword evidence="2" id="KW-0808">Transferase</keyword>
<protein>
    <submittedName>
        <fullName evidence="2">Phospholipid/glycerol acyltransferase</fullName>
    </submittedName>
</protein>
<dbReference type="Proteomes" id="UP000028864">
    <property type="component" value="Unassembled WGS sequence"/>
</dbReference>
<dbReference type="PANTHER" id="PTHR22753:SF14">
    <property type="entry name" value="MONOACYLGLYCEROL_DIACYLGLYCEROL O-ACYLTRANSFERASE"/>
    <property type="match status" value="1"/>
</dbReference>
<reference evidence="2" key="1">
    <citation type="submission" date="2014-05" db="EMBL/GenBank/DDBJ databases">
        <authorList>
            <person name="Urmite Genomes"/>
        </authorList>
    </citation>
    <scope>NUCLEOTIDE SEQUENCE</scope>
    <source>
        <strain evidence="2">DSM 44074</strain>
    </source>
</reference>
<reference evidence="2" key="2">
    <citation type="submission" date="2015-09" db="EMBL/GenBank/DDBJ databases">
        <title>Draft genome sequence of Mycobacterium neoaurum DSM 44074.</title>
        <authorList>
            <person name="Croce O."/>
            <person name="Robert C."/>
            <person name="Raoult D."/>
            <person name="Drancourt M."/>
        </authorList>
    </citation>
    <scope>NUCLEOTIDE SEQUENCE</scope>
    <source>
        <strain evidence="2">DSM 44074</strain>
    </source>
</reference>
<feature type="domain" description="Phospholipid/glycerol acyltransferase" evidence="1">
    <location>
        <begin position="51"/>
        <end position="168"/>
    </location>
</feature>
<dbReference type="CDD" id="cd07987">
    <property type="entry name" value="LPLAT_MGAT-like"/>
    <property type="match status" value="1"/>
</dbReference>
<dbReference type="PANTHER" id="PTHR22753">
    <property type="entry name" value="TRANSMEMBRANE PROTEIN 68"/>
    <property type="match status" value="1"/>
</dbReference>
<dbReference type="SMART" id="SM00563">
    <property type="entry name" value="PlsC"/>
    <property type="match status" value="1"/>
</dbReference>
<dbReference type="GO" id="GO:0016020">
    <property type="term" value="C:membrane"/>
    <property type="evidence" value="ECO:0007669"/>
    <property type="project" value="TreeGrafter"/>
</dbReference>